<keyword evidence="2" id="KW-1185">Reference proteome</keyword>
<evidence type="ECO:0000313" key="2">
    <source>
        <dbReference type="Proteomes" id="UP001060215"/>
    </source>
</evidence>
<accession>A0ACC0HJV9</accession>
<comment type="caution">
    <text evidence="1">The sequence shown here is derived from an EMBL/GenBank/DDBJ whole genome shotgun (WGS) entry which is preliminary data.</text>
</comment>
<evidence type="ECO:0000313" key="1">
    <source>
        <dbReference type="EMBL" id="KAI8013411.1"/>
    </source>
</evidence>
<protein>
    <submittedName>
        <fullName evidence="1">Uncharacterized protein</fullName>
    </submittedName>
</protein>
<dbReference type="Proteomes" id="UP001060215">
    <property type="component" value="Chromosome 4"/>
</dbReference>
<sequence>MVMVVQDDKQQGRYCSNLYPKAESYRVCNWCLSDKKKDTAEKTQNHLNSEDTRVIKKKKKNDNHGGLKKGHKGNLQLQVSSPIKKQRLPEESPSVAAARKRTTTGGGGGGSVEKRLRRTKSEEISNNGGIITKQVFRNKVRRYKLLDEVSSQ</sequence>
<gene>
    <name evidence="1" type="ORF">LOK49_LG05G03071</name>
</gene>
<reference evidence="1 2" key="1">
    <citation type="journal article" date="2022" name="Plant J.">
        <title>Chromosome-level genome of Camellia lanceoleosa provides a valuable resource for understanding genome evolution and self-incompatibility.</title>
        <authorList>
            <person name="Gong W."/>
            <person name="Xiao S."/>
            <person name="Wang L."/>
            <person name="Liao Z."/>
            <person name="Chang Y."/>
            <person name="Mo W."/>
            <person name="Hu G."/>
            <person name="Li W."/>
            <person name="Zhao G."/>
            <person name="Zhu H."/>
            <person name="Hu X."/>
            <person name="Ji K."/>
            <person name="Xiang X."/>
            <person name="Song Q."/>
            <person name="Yuan D."/>
            <person name="Jin S."/>
            <person name="Zhang L."/>
        </authorList>
    </citation>
    <scope>NUCLEOTIDE SEQUENCE [LARGE SCALE GENOMIC DNA]</scope>
    <source>
        <strain evidence="1">SQ_2022a</strain>
    </source>
</reference>
<proteinExistence type="predicted"/>
<name>A0ACC0HJV9_9ERIC</name>
<organism evidence="1 2">
    <name type="scientific">Camellia lanceoleosa</name>
    <dbReference type="NCBI Taxonomy" id="1840588"/>
    <lineage>
        <taxon>Eukaryota</taxon>
        <taxon>Viridiplantae</taxon>
        <taxon>Streptophyta</taxon>
        <taxon>Embryophyta</taxon>
        <taxon>Tracheophyta</taxon>
        <taxon>Spermatophyta</taxon>
        <taxon>Magnoliopsida</taxon>
        <taxon>eudicotyledons</taxon>
        <taxon>Gunneridae</taxon>
        <taxon>Pentapetalae</taxon>
        <taxon>asterids</taxon>
        <taxon>Ericales</taxon>
        <taxon>Theaceae</taxon>
        <taxon>Camellia</taxon>
    </lineage>
</organism>
<dbReference type="EMBL" id="CM045761">
    <property type="protein sequence ID" value="KAI8013411.1"/>
    <property type="molecule type" value="Genomic_DNA"/>
</dbReference>